<accession>A0A1J5RII6</accession>
<gene>
    <name evidence="3" type="primary">pgpA_5</name>
    <name evidence="3" type="ORF">GALL_220610</name>
</gene>
<dbReference type="Pfam" id="PF04608">
    <property type="entry name" value="PgpA"/>
    <property type="match status" value="1"/>
</dbReference>
<feature type="transmembrane region" description="Helical" evidence="1">
    <location>
        <begin position="52"/>
        <end position="73"/>
    </location>
</feature>
<name>A0A1J5RII6_9ZZZZ</name>
<sequence>MIKRSVPPPWRFLFSHPAHFVACGLGSGLSPLASGTVGTLFAWIVYPLLRPHFGATGFAVFLILAFLVGVSACGKTGRDLGVADHGAMVWDEIVPFWLVLFLTPTSWAWQLAAFGLFRLFDIFKPPPARFIDRNVKNGFGVMADDVVAALYALLALALAKALLG</sequence>
<dbReference type="SUPFAM" id="SSF101307">
    <property type="entry name" value="YutG-like"/>
    <property type="match status" value="1"/>
</dbReference>
<dbReference type="PANTHER" id="PTHR36305:SF1">
    <property type="entry name" value="PHOSPHATIDYLGLYCEROPHOSPHATASE A"/>
    <property type="match status" value="1"/>
</dbReference>
<feature type="transmembrane region" description="Helical" evidence="1">
    <location>
        <begin position="94"/>
        <end position="117"/>
    </location>
</feature>
<dbReference type="GO" id="GO:0006629">
    <property type="term" value="P:lipid metabolic process"/>
    <property type="evidence" value="ECO:0007669"/>
    <property type="project" value="InterPro"/>
</dbReference>
<dbReference type="AlphaFoldDB" id="A0A1J5RII6"/>
<keyword evidence="1" id="KW-0812">Transmembrane</keyword>
<proteinExistence type="predicted"/>
<dbReference type="EC" id="3.1.3.27" evidence="3"/>
<keyword evidence="1" id="KW-1133">Transmembrane helix</keyword>
<dbReference type="PIRSF" id="PIRSF006162">
    <property type="entry name" value="PgpA"/>
    <property type="match status" value="1"/>
</dbReference>
<dbReference type="PANTHER" id="PTHR36305">
    <property type="entry name" value="PHOSPHATIDYLGLYCEROPHOSPHATASE A"/>
    <property type="match status" value="1"/>
</dbReference>
<dbReference type="InterPro" id="IPR007686">
    <property type="entry name" value="YutG/PgpA"/>
</dbReference>
<feature type="transmembrane region" description="Helical" evidence="1">
    <location>
        <begin position="20"/>
        <end position="46"/>
    </location>
</feature>
<keyword evidence="1" id="KW-0472">Membrane</keyword>
<dbReference type="CDD" id="cd06971">
    <property type="entry name" value="PgpA"/>
    <property type="match status" value="1"/>
</dbReference>
<dbReference type="InterPro" id="IPR026037">
    <property type="entry name" value="PgpA"/>
</dbReference>
<comment type="caution">
    <text evidence="3">The sequence shown here is derived from an EMBL/GenBank/DDBJ whole genome shotgun (WGS) entry which is preliminary data.</text>
</comment>
<reference evidence="3" key="1">
    <citation type="submission" date="2016-10" db="EMBL/GenBank/DDBJ databases">
        <title>Sequence of Gallionella enrichment culture.</title>
        <authorList>
            <person name="Poehlein A."/>
            <person name="Muehling M."/>
            <person name="Daniel R."/>
        </authorList>
    </citation>
    <scope>NUCLEOTIDE SEQUENCE</scope>
</reference>
<feature type="domain" description="YutG/PgpA" evidence="2">
    <location>
        <begin position="21"/>
        <end position="159"/>
    </location>
</feature>
<dbReference type="InterPro" id="IPR036681">
    <property type="entry name" value="PgpA-like_sf"/>
</dbReference>
<dbReference type="GO" id="GO:0008962">
    <property type="term" value="F:phosphatidylglycerophosphatase activity"/>
    <property type="evidence" value="ECO:0007669"/>
    <property type="project" value="UniProtKB-EC"/>
</dbReference>
<evidence type="ECO:0000256" key="1">
    <source>
        <dbReference type="SAM" id="Phobius"/>
    </source>
</evidence>
<feature type="transmembrane region" description="Helical" evidence="1">
    <location>
        <begin position="146"/>
        <end position="163"/>
    </location>
</feature>
<evidence type="ECO:0000313" key="3">
    <source>
        <dbReference type="EMBL" id="OIQ95928.1"/>
    </source>
</evidence>
<keyword evidence="3" id="KW-0378">Hydrolase</keyword>
<organism evidence="3">
    <name type="scientific">mine drainage metagenome</name>
    <dbReference type="NCBI Taxonomy" id="410659"/>
    <lineage>
        <taxon>unclassified sequences</taxon>
        <taxon>metagenomes</taxon>
        <taxon>ecological metagenomes</taxon>
    </lineage>
</organism>
<protein>
    <submittedName>
        <fullName evidence="3">Phosphatidylglycerophosphatase A</fullName>
        <ecNumber evidence="3">3.1.3.27</ecNumber>
    </submittedName>
</protein>
<evidence type="ECO:0000259" key="2">
    <source>
        <dbReference type="Pfam" id="PF04608"/>
    </source>
</evidence>
<dbReference type="EMBL" id="MLJW01000157">
    <property type="protein sequence ID" value="OIQ95928.1"/>
    <property type="molecule type" value="Genomic_DNA"/>
</dbReference>